<dbReference type="RefSeq" id="WP_379982526.1">
    <property type="nucleotide sequence ID" value="NZ_JBHSFV010000019.1"/>
</dbReference>
<dbReference type="EMBL" id="JBHSFV010000019">
    <property type="protein sequence ID" value="MFC4636383.1"/>
    <property type="molecule type" value="Genomic_DNA"/>
</dbReference>
<gene>
    <name evidence="1" type="ORF">ACFO3O_20925</name>
</gene>
<evidence type="ECO:0000313" key="1">
    <source>
        <dbReference type="EMBL" id="MFC4636383.1"/>
    </source>
</evidence>
<evidence type="ECO:0000313" key="2">
    <source>
        <dbReference type="Proteomes" id="UP001596043"/>
    </source>
</evidence>
<comment type="caution">
    <text evidence="1">The sequence shown here is derived from an EMBL/GenBank/DDBJ whole genome shotgun (WGS) entry which is preliminary data.</text>
</comment>
<dbReference type="Proteomes" id="UP001596043">
    <property type="component" value="Unassembled WGS sequence"/>
</dbReference>
<accession>A0ABV9I2G4</accession>
<name>A0ABV9I2G4_9FLAO</name>
<reference evidence="2" key="1">
    <citation type="journal article" date="2019" name="Int. J. Syst. Evol. Microbiol.">
        <title>The Global Catalogue of Microorganisms (GCM) 10K type strain sequencing project: providing services to taxonomists for standard genome sequencing and annotation.</title>
        <authorList>
            <consortium name="The Broad Institute Genomics Platform"/>
            <consortium name="The Broad Institute Genome Sequencing Center for Infectious Disease"/>
            <person name="Wu L."/>
            <person name="Ma J."/>
        </authorList>
    </citation>
    <scope>NUCLEOTIDE SEQUENCE [LARGE SCALE GENOMIC DNA]</scope>
    <source>
        <strain evidence="2">YJ-61-S</strain>
    </source>
</reference>
<sequence length="48" mass="5141">MGVQCVVVKSRGIEFLGLNAVGLDLPSTPISWFLNGVLVFYAFAKADP</sequence>
<protein>
    <submittedName>
        <fullName evidence="1">Uncharacterized protein</fullName>
    </submittedName>
</protein>
<proteinExistence type="predicted"/>
<organism evidence="1 2">
    <name type="scientific">Dokdonia ponticola</name>
    <dbReference type="NCBI Taxonomy" id="2041041"/>
    <lineage>
        <taxon>Bacteria</taxon>
        <taxon>Pseudomonadati</taxon>
        <taxon>Bacteroidota</taxon>
        <taxon>Flavobacteriia</taxon>
        <taxon>Flavobacteriales</taxon>
        <taxon>Flavobacteriaceae</taxon>
        <taxon>Dokdonia</taxon>
    </lineage>
</organism>
<keyword evidence="2" id="KW-1185">Reference proteome</keyword>